<accession>A0AAV6NWP9</accession>
<dbReference type="EMBL" id="JAGKQH010000003">
    <property type="protein sequence ID" value="KAG6604183.1"/>
    <property type="molecule type" value="Genomic_DNA"/>
</dbReference>
<dbReference type="AlphaFoldDB" id="A0AAV6NWP9"/>
<sequence length="129" mass="14654">MQVKTPRLPLAHLSISGNVGGFVGRGRSPSVLADDRVLQFSRRDRRYLLLRLQPPIHLFGLFVDKGNQLVKLTITDEGIVFRLQDPELIICKNVPRTISMGNVYEAHDDLLNLRLFFYTAKDYNISCAV</sequence>
<gene>
    <name evidence="1" type="ORF">SDJN03_04792</name>
</gene>
<organism evidence="1 2">
    <name type="scientific">Cucurbita argyrosperma subsp. sororia</name>
    <dbReference type="NCBI Taxonomy" id="37648"/>
    <lineage>
        <taxon>Eukaryota</taxon>
        <taxon>Viridiplantae</taxon>
        <taxon>Streptophyta</taxon>
        <taxon>Embryophyta</taxon>
        <taxon>Tracheophyta</taxon>
        <taxon>Spermatophyta</taxon>
        <taxon>Magnoliopsida</taxon>
        <taxon>eudicotyledons</taxon>
        <taxon>Gunneridae</taxon>
        <taxon>Pentapetalae</taxon>
        <taxon>rosids</taxon>
        <taxon>fabids</taxon>
        <taxon>Cucurbitales</taxon>
        <taxon>Cucurbitaceae</taxon>
        <taxon>Cucurbiteae</taxon>
        <taxon>Cucurbita</taxon>
    </lineage>
</organism>
<reference evidence="1 2" key="1">
    <citation type="journal article" date="2021" name="Hortic Res">
        <title>The domestication of Cucurbita argyrosperma as revealed by the genome of its wild relative.</title>
        <authorList>
            <person name="Barrera-Redondo J."/>
            <person name="Sanchez-de la Vega G."/>
            <person name="Aguirre-Liguori J.A."/>
            <person name="Castellanos-Morales G."/>
            <person name="Gutierrez-Guerrero Y.T."/>
            <person name="Aguirre-Dugua X."/>
            <person name="Aguirre-Planter E."/>
            <person name="Tenaillon M.I."/>
            <person name="Lira-Saade R."/>
            <person name="Eguiarte L.E."/>
        </authorList>
    </citation>
    <scope>NUCLEOTIDE SEQUENCE [LARGE SCALE GENOMIC DNA]</scope>
    <source>
        <strain evidence="1">JBR-2021</strain>
    </source>
</reference>
<feature type="non-terminal residue" evidence="1">
    <location>
        <position position="1"/>
    </location>
</feature>
<evidence type="ECO:0000313" key="1">
    <source>
        <dbReference type="EMBL" id="KAG6604183.1"/>
    </source>
</evidence>
<comment type="caution">
    <text evidence="1">The sequence shown here is derived from an EMBL/GenBank/DDBJ whole genome shotgun (WGS) entry which is preliminary data.</text>
</comment>
<dbReference type="Proteomes" id="UP000685013">
    <property type="component" value="Chromosome 3"/>
</dbReference>
<proteinExistence type="predicted"/>
<name>A0AAV6NWP9_9ROSI</name>
<protein>
    <submittedName>
        <fullName evidence="1">Uncharacterized protein</fullName>
    </submittedName>
</protein>
<evidence type="ECO:0000313" key="2">
    <source>
        <dbReference type="Proteomes" id="UP000685013"/>
    </source>
</evidence>
<keyword evidence="2" id="KW-1185">Reference proteome</keyword>